<protein>
    <recommendedName>
        <fullName evidence="1">AB hydrolase-1 domain-containing protein</fullName>
    </recommendedName>
</protein>
<dbReference type="OrthoDB" id="2498029at2759"/>
<dbReference type="Pfam" id="PF12697">
    <property type="entry name" value="Abhydrolase_6"/>
    <property type="match status" value="1"/>
</dbReference>
<dbReference type="PANTHER" id="PTHR43798">
    <property type="entry name" value="MONOACYLGLYCEROL LIPASE"/>
    <property type="match status" value="1"/>
</dbReference>
<dbReference type="GO" id="GO:0047372">
    <property type="term" value="F:monoacylglycerol lipase activity"/>
    <property type="evidence" value="ECO:0007669"/>
    <property type="project" value="TreeGrafter"/>
</dbReference>
<keyword evidence="3" id="KW-1185">Reference proteome</keyword>
<accession>A0A8E5MJQ6</accession>
<dbReference type="InterPro" id="IPR050266">
    <property type="entry name" value="AB_hydrolase_sf"/>
</dbReference>
<reference evidence="2" key="1">
    <citation type="submission" date="2020-03" db="EMBL/GenBank/DDBJ databases">
        <title>A mixture of massive structural variations and highly conserved coding sequences in Ustilaginoidea virens genome.</title>
        <authorList>
            <person name="Zhang K."/>
            <person name="Zhao Z."/>
            <person name="Zhang Z."/>
            <person name="Li Y."/>
            <person name="Hsiang T."/>
            <person name="Sun W."/>
        </authorList>
    </citation>
    <scope>NUCLEOTIDE SEQUENCE</scope>
    <source>
        <strain evidence="2">UV-8b</strain>
    </source>
</reference>
<dbReference type="EMBL" id="CP072758">
    <property type="protein sequence ID" value="QUC22863.1"/>
    <property type="molecule type" value="Genomic_DNA"/>
</dbReference>
<evidence type="ECO:0000313" key="3">
    <source>
        <dbReference type="Proteomes" id="UP000027002"/>
    </source>
</evidence>
<organism evidence="2 3">
    <name type="scientific">Ustilaginoidea virens</name>
    <name type="common">Rice false smut fungus</name>
    <name type="synonym">Villosiclava virens</name>
    <dbReference type="NCBI Taxonomy" id="1159556"/>
    <lineage>
        <taxon>Eukaryota</taxon>
        <taxon>Fungi</taxon>
        <taxon>Dikarya</taxon>
        <taxon>Ascomycota</taxon>
        <taxon>Pezizomycotina</taxon>
        <taxon>Sordariomycetes</taxon>
        <taxon>Hypocreomycetidae</taxon>
        <taxon>Hypocreales</taxon>
        <taxon>Clavicipitaceae</taxon>
        <taxon>Ustilaginoidea</taxon>
    </lineage>
</organism>
<gene>
    <name evidence="2" type="ORF">UV8b_07104</name>
</gene>
<evidence type="ECO:0000259" key="1">
    <source>
        <dbReference type="Pfam" id="PF12697"/>
    </source>
</evidence>
<dbReference type="PANTHER" id="PTHR43798:SF5">
    <property type="entry name" value="MONOACYLGLYCEROL LIPASE ABHD6"/>
    <property type="match status" value="1"/>
</dbReference>
<proteinExistence type="predicted"/>
<name>A0A8E5MJQ6_USTVR</name>
<dbReference type="Proteomes" id="UP000027002">
    <property type="component" value="Chromosome 6"/>
</dbReference>
<dbReference type="AlphaFoldDB" id="A0A8E5MJQ6"/>
<evidence type="ECO:0000313" key="2">
    <source>
        <dbReference type="EMBL" id="QUC22863.1"/>
    </source>
</evidence>
<dbReference type="GO" id="GO:0016020">
    <property type="term" value="C:membrane"/>
    <property type="evidence" value="ECO:0007669"/>
    <property type="project" value="TreeGrafter"/>
</dbReference>
<dbReference type="InterPro" id="IPR029058">
    <property type="entry name" value="AB_hydrolase_fold"/>
</dbReference>
<dbReference type="RefSeq" id="XP_043000536.1">
    <property type="nucleotide sequence ID" value="XM_043144601.1"/>
</dbReference>
<dbReference type="SUPFAM" id="SSF53474">
    <property type="entry name" value="alpha/beta-Hydrolases"/>
    <property type="match status" value="1"/>
</dbReference>
<dbReference type="InterPro" id="IPR000073">
    <property type="entry name" value="AB_hydrolase_1"/>
</dbReference>
<feature type="domain" description="AB hydrolase-1" evidence="1">
    <location>
        <begin position="48"/>
        <end position="267"/>
    </location>
</feature>
<sequence length="314" mass="34750">MPFITVDDQKIHYRLTPAVPQPIPDDESDSGDDLSGEFDAELLIFKTILFIPGLGATRSSYSDIIQRVSNKGHTCLSYDVPGSGQSTSNGRETSIETMCRVPLALLRHLGIRRVLIVAHSLGTLVACELALHVEVWGIMMIAPLNPHPVTKEIMCIRQRILARSGLEVLADKVLSVTAEFATDEQKKFLRTMMLSHTPEVYASLCQALYNADRPRYPALNCPLTILRGSKDITCHADVCEDICDRWHLLAPKLVDTVPQIGHWPIVEAVGQVSNSIIGFVEMSELAMLRRHPQLLARIVGPSRRRRGKSAATDA</sequence>
<dbReference type="GeneID" id="66067881"/>
<dbReference type="Gene3D" id="3.40.50.1820">
    <property type="entry name" value="alpha/beta hydrolase"/>
    <property type="match status" value="1"/>
</dbReference>
<dbReference type="KEGG" id="uvi:66067881"/>
<dbReference type="GO" id="GO:0046464">
    <property type="term" value="P:acylglycerol catabolic process"/>
    <property type="evidence" value="ECO:0007669"/>
    <property type="project" value="TreeGrafter"/>
</dbReference>